<keyword evidence="2" id="KW-1185">Reference proteome</keyword>
<gene>
    <name evidence="1" type="ORF">DPEC_G00314080</name>
</gene>
<proteinExistence type="predicted"/>
<evidence type="ECO:0000313" key="2">
    <source>
        <dbReference type="Proteomes" id="UP001157502"/>
    </source>
</evidence>
<accession>A0ACC2FCB5</accession>
<reference evidence="1" key="1">
    <citation type="submission" date="2021-05" db="EMBL/GenBank/DDBJ databases">
        <authorList>
            <person name="Pan Q."/>
            <person name="Jouanno E."/>
            <person name="Zahm M."/>
            <person name="Klopp C."/>
            <person name="Cabau C."/>
            <person name="Louis A."/>
            <person name="Berthelot C."/>
            <person name="Parey E."/>
            <person name="Roest Crollius H."/>
            <person name="Montfort J."/>
            <person name="Robinson-Rechavi M."/>
            <person name="Bouchez O."/>
            <person name="Lampietro C."/>
            <person name="Lopez Roques C."/>
            <person name="Donnadieu C."/>
            <person name="Postlethwait J."/>
            <person name="Bobe J."/>
            <person name="Dillon D."/>
            <person name="Chandos A."/>
            <person name="von Hippel F."/>
            <person name="Guiguen Y."/>
        </authorList>
    </citation>
    <scope>NUCLEOTIDE SEQUENCE</scope>
    <source>
        <strain evidence="1">YG-Jan2019</strain>
    </source>
</reference>
<dbReference type="Proteomes" id="UP001157502">
    <property type="component" value="Chromosome 30"/>
</dbReference>
<sequence length="255" mass="27936">MARRKEVFQSKVLQRLYPLPSNPERDPSPPTCELIKNSVKPKVILQPGAVTGDGELTGSSIETHRRVYTVLAAPAEYKTGAVGFVTLVQPSGINTEDPAGENAQESDEDKAEEQPCRRRRRKRKGTKAPGGGTVPGSLDQATDYKHGYGTNIPPPVEDGEQVSKNRRRKLKKKRHKEKLLSLGLVPRAEALEFTYLRQGCGKEEEAGELTRAAVLVDNLRTTKDLSERLQVSEAVDGLVTSQPQIPGAIGPPERL</sequence>
<comment type="caution">
    <text evidence="1">The sequence shown here is derived from an EMBL/GenBank/DDBJ whole genome shotgun (WGS) entry which is preliminary data.</text>
</comment>
<protein>
    <submittedName>
        <fullName evidence="1">Uncharacterized protein</fullName>
    </submittedName>
</protein>
<evidence type="ECO:0000313" key="1">
    <source>
        <dbReference type="EMBL" id="KAJ7988910.1"/>
    </source>
</evidence>
<name>A0ACC2FCB5_DALPE</name>
<dbReference type="EMBL" id="CM055757">
    <property type="protein sequence ID" value="KAJ7988910.1"/>
    <property type="molecule type" value="Genomic_DNA"/>
</dbReference>
<organism evidence="1 2">
    <name type="scientific">Dallia pectoralis</name>
    <name type="common">Alaska blackfish</name>
    <dbReference type="NCBI Taxonomy" id="75939"/>
    <lineage>
        <taxon>Eukaryota</taxon>
        <taxon>Metazoa</taxon>
        <taxon>Chordata</taxon>
        <taxon>Craniata</taxon>
        <taxon>Vertebrata</taxon>
        <taxon>Euteleostomi</taxon>
        <taxon>Actinopterygii</taxon>
        <taxon>Neopterygii</taxon>
        <taxon>Teleostei</taxon>
        <taxon>Protacanthopterygii</taxon>
        <taxon>Esociformes</taxon>
        <taxon>Umbridae</taxon>
        <taxon>Dallia</taxon>
    </lineage>
</organism>